<evidence type="ECO:0000313" key="3">
    <source>
        <dbReference type="Proteomes" id="UP001211907"/>
    </source>
</evidence>
<keyword evidence="3" id="KW-1185">Reference proteome</keyword>
<accession>A0AAD5SNN7</accession>
<organism evidence="2 3">
    <name type="scientific">Physocladia obscura</name>
    <dbReference type="NCBI Taxonomy" id="109957"/>
    <lineage>
        <taxon>Eukaryota</taxon>
        <taxon>Fungi</taxon>
        <taxon>Fungi incertae sedis</taxon>
        <taxon>Chytridiomycota</taxon>
        <taxon>Chytridiomycota incertae sedis</taxon>
        <taxon>Chytridiomycetes</taxon>
        <taxon>Chytridiales</taxon>
        <taxon>Chytriomycetaceae</taxon>
        <taxon>Physocladia</taxon>
    </lineage>
</organism>
<feature type="compositionally biased region" description="Low complexity" evidence="1">
    <location>
        <begin position="76"/>
        <end position="92"/>
    </location>
</feature>
<dbReference type="EMBL" id="JADGJH010003643">
    <property type="protein sequence ID" value="KAJ3089652.1"/>
    <property type="molecule type" value="Genomic_DNA"/>
</dbReference>
<gene>
    <name evidence="2" type="ORF">HK100_007693</name>
</gene>
<name>A0AAD5SNN7_9FUNG</name>
<evidence type="ECO:0000256" key="1">
    <source>
        <dbReference type="SAM" id="MobiDB-lite"/>
    </source>
</evidence>
<reference evidence="2" key="1">
    <citation type="submission" date="2020-05" db="EMBL/GenBank/DDBJ databases">
        <title>Phylogenomic resolution of chytrid fungi.</title>
        <authorList>
            <person name="Stajich J.E."/>
            <person name="Amses K."/>
            <person name="Simmons R."/>
            <person name="Seto K."/>
            <person name="Myers J."/>
            <person name="Bonds A."/>
            <person name="Quandt C.A."/>
            <person name="Barry K."/>
            <person name="Liu P."/>
            <person name="Grigoriev I."/>
            <person name="Longcore J.E."/>
            <person name="James T.Y."/>
        </authorList>
    </citation>
    <scope>NUCLEOTIDE SEQUENCE</scope>
    <source>
        <strain evidence="2">JEL0513</strain>
    </source>
</reference>
<protein>
    <submittedName>
        <fullName evidence="2">Uncharacterized protein</fullName>
    </submittedName>
</protein>
<sequence length="125" mass="13355">MTAVIPSFTTTASAQISPSILVPISASASPILKPSTSAAGEDFDDELPVIVPSTSTSSLNTVPTTTSISPLSLSPELVKESQPQQQQQQQQQKRAYNDAPRLIRRAAILQEPDDGWRYAAGYVTV</sequence>
<comment type="caution">
    <text evidence="2">The sequence shown here is derived from an EMBL/GenBank/DDBJ whole genome shotgun (WGS) entry which is preliminary data.</text>
</comment>
<feature type="region of interest" description="Disordered" evidence="1">
    <location>
        <begin position="76"/>
        <end position="98"/>
    </location>
</feature>
<evidence type="ECO:0000313" key="2">
    <source>
        <dbReference type="EMBL" id="KAJ3089652.1"/>
    </source>
</evidence>
<dbReference type="AlphaFoldDB" id="A0AAD5SNN7"/>
<proteinExistence type="predicted"/>
<dbReference type="Proteomes" id="UP001211907">
    <property type="component" value="Unassembled WGS sequence"/>
</dbReference>